<evidence type="ECO:0000256" key="3">
    <source>
        <dbReference type="ARBA" id="ARBA00022692"/>
    </source>
</evidence>
<gene>
    <name evidence="7" type="ORF">ND2E_2317</name>
</gene>
<protein>
    <submittedName>
        <fullName evidence="7">Polysaccharide biosynthesis protein</fullName>
    </submittedName>
</protein>
<feature type="transmembrane region" description="Helical" evidence="6">
    <location>
        <begin position="39"/>
        <end position="59"/>
    </location>
</feature>
<dbReference type="EMBL" id="JQED01000009">
    <property type="protein sequence ID" value="KGJ93588.1"/>
    <property type="molecule type" value="Genomic_DNA"/>
</dbReference>
<feature type="transmembrane region" description="Helical" evidence="6">
    <location>
        <begin position="333"/>
        <end position="353"/>
    </location>
</feature>
<comment type="subcellular location">
    <subcellularLocation>
        <location evidence="1">Cell membrane</location>
        <topology evidence="1">Multi-pass membrane protein</topology>
    </subcellularLocation>
</comment>
<feature type="transmembrane region" description="Helical" evidence="6">
    <location>
        <begin position="111"/>
        <end position="131"/>
    </location>
</feature>
<proteinExistence type="predicted"/>
<dbReference type="Proteomes" id="UP000029843">
    <property type="component" value="Unassembled WGS sequence"/>
</dbReference>
<reference evidence="7 8" key="1">
    <citation type="submission" date="2014-08" db="EMBL/GenBank/DDBJ databases">
        <title>Genomic and Phenotypic Diversity of Colwellia psychrerythraea strains from Disparate Marine Basins.</title>
        <authorList>
            <person name="Techtmann S.M."/>
            <person name="Stelling S.C."/>
            <person name="Utturkar S.M."/>
            <person name="Alshibli N."/>
            <person name="Harris A."/>
            <person name="Brown S.D."/>
            <person name="Hazen T.C."/>
        </authorList>
    </citation>
    <scope>NUCLEOTIDE SEQUENCE [LARGE SCALE GENOMIC DNA]</scope>
    <source>
        <strain evidence="7 8">ND2E</strain>
    </source>
</reference>
<keyword evidence="4 6" id="KW-1133">Transmembrane helix</keyword>
<name>A0A099KVA3_COLPS</name>
<accession>A0A099KVA3</accession>
<dbReference type="Pfam" id="PF13440">
    <property type="entry name" value="Polysacc_synt_3"/>
    <property type="match status" value="1"/>
</dbReference>
<sequence>MKSNFFNNIATLSLGAGISQLIPLVFLPLLTRIYSPEQFGVLALYIALVSIIGVVSSGRYEQAIMLPKNDSDALALCKVTMVISLFVSCILLLLVLSLGKEFALFLGNAAIYPWLYFLPISIVITAIIQTYTSWFNRKKLFRTTALVRVVQSSSQSVTQVGVGLLAYPGLIFGQIMGGLVASIVLLKNLKKKNWLVIKGASYKQSKSLMKKYNRFPKYGIFGAISDACAVQMPILIITRFFEATITGYFSLTFRVLSIPATLLSSALSQVFYQKVATAHLEQPDKIAPLVIKIALVLFAIFLPIAFLLACYGDMLFVYFFGKSWQLAGELSQILVYAAGIRFIVSPLSVVMSLGENLKKAVLWQTLYLLTVSSVLIIFSTEDIKQLLIAFVVHELVLYSSYFLLIYFTAVSIGKKTKCAV</sequence>
<evidence type="ECO:0000313" key="8">
    <source>
        <dbReference type="Proteomes" id="UP000029843"/>
    </source>
</evidence>
<feature type="transmembrane region" description="Helical" evidence="6">
    <location>
        <begin position="386"/>
        <end position="407"/>
    </location>
</feature>
<dbReference type="OrthoDB" id="3831435at2"/>
<feature type="transmembrane region" description="Helical" evidence="6">
    <location>
        <begin position="164"/>
        <end position="186"/>
    </location>
</feature>
<dbReference type="RefSeq" id="WP_052056330.1">
    <property type="nucleotide sequence ID" value="NZ_JQED01000009.1"/>
</dbReference>
<organism evidence="7 8">
    <name type="scientific">Colwellia psychrerythraea</name>
    <name type="common">Vibrio psychroerythus</name>
    <dbReference type="NCBI Taxonomy" id="28229"/>
    <lineage>
        <taxon>Bacteria</taxon>
        <taxon>Pseudomonadati</taxon>
        <taxon>Pseudomonadota</taxon>
        <taxon>Gammaproteobacteria</taxon>
        <taxon>Alteromonadales</taxon>
        <taxon>Colwelliaceae</taxon>
        <taxon>Colwellia</taxon>
    </lineage>
</organism>
<evidence type="ECO:0000256" key="6">
    <source>
        <dbReference type="SAM" id="Phobius"/>
    </source>
</evidence>
<evidence type="ECO:0000313" key="7">
    <source>
        <dbReference type="EMBL" id="KGJ93588.1"/>
    </source>
</evidence>
<dbReference type="PATRIC" id="fig|28229.4.peg.1343"/>
<feature type="transmembrane region" description="Helical" evidence="6">
    <location>
        <begin position="79"/>
        <end position="99"/>
    </location>
</feature>
<evidence type="ECO:0000256" key="1">
    <source>
        <dbReference type="ARBA" id="ARBA00004651"/>
    </source>
</evidence>
<feature type="transmembrane region" description="Helical" evidence="6">
    <location>
        <begin position="218"/>
        <end position="241"/>
    </location>
</feature>
<evidence type="ECO:0000256" key="5">
    <source>
        <dbReference type="ARBA" id="ARBA00023136"/>
    </source>
</evidence>
<feature type="transmembrane region" description="Helical" evidence="6">
    <location>
        <begin position="360"/>
        <end position="380"/>
    </location>
</feature>
<evidence type="ECO:0000256" key="4">
    <source>
        <dbReference type="ARBA" id="ARBA00022989"/>
    </source>
</evidence>
<keyword evidence="3 6" id="KW-0812">Transmembrane</keyword>
<feature type="transmembrane region" description="Helical" evidence="6">
    <location>
        <begin position="293"/>
        <end position="321"/>
    </location>
</feature>
<keyword evidence="2" id="KW-1003">Cell membrane</keyword>
<evidence type="ECO:0000256" key="2">
    <source>
        <dbReference type="ARBA" id="ARBA00022475"/>
    </source>
</evidence>
<keyword evidence="5 6" id="KW-0472">Membrane</keyword>
<dbReference type="AlphaFoldDB" id="A0A099KVA3"/>
<dbReference type="GO" id="GO:0005886">
    <property type="term" value="C:plasma membrane"/>
    <property type="evidence" value="ECO:0007669"/>
    <property type="project" value="UniProtKB-SubCell"/>
</dbReference>
<dbReference type="PANTHER" id="PTHR30250:SF28">
    <property type="entry name" value="POLYSACCHARIDE BIOSYNTHESIS PROTEIN"/>
    <property type="match status" value="1"/>
</dbReference>
<dbReference type="PANTHER" id="PTHR30250">
    <property type="entry name" value="PST FAMILY PREDICTED COLANIC ACID TRANSPORTER"/>
    <property type="match status" value="1"/>
</dbReference>
<dbReference type="InterPro" id="IPR050833">
    <property type="entry name" value="Poly_Biosynth_Transport"/>
</dbReference>
<comment type="caution">
    <text evidence="7">The sequence shown here is derived from an EMBL/GenBank/DDBJ whole genome shotgun (WGS) entry which is preliminary data.</text>
</comment>
<feature type="transmembrane region" description="Helical" evidence="6">
    <location>
        <begin position="6"/>
        <end position="27"/>
    </location>
</feature>